<evidence type="ECO:0000313" key="12">
    <source>
        <dbReference type="EMBL" id="EAS51309.1"/>
    </source>
</evidence>
<keyword evidence="9" id="KW-0325">Glycoprotein</keyword>
<evidence type="ECO:0000256" key="10">
    <source>
        <dbReference type="SAM" id="MobiDB-lite"/>
    </source>
</evidence>
<dbReference type="Pfam" id="PF08548">
    <property type="entry name" value="Peptidase_M10_C"/>
    <property type="match status" value="1"/>
</dbReference>
<name>Q1YMS2_AURMS</name>
<sequence>MAVKLNENDLRFILDQIKIAEAHAAGADLNDLVPDPHVPWGLRTVDGTYNNLVDGREQWGAADTVMPRYLDGSFVTDTNSGAFFGVTNNNYAAPGSVVDTDPRIISNLIVDMSVDNPAAVLAFLNNELAVETFKELHGGLEPVAPGTVVNSATQLAVTDADLALIPNIAPDEGISAPFNGWTTFFGQFFDHGLDLITKGTNGTVYIPLQPDDPLYVPGGFTNFMVLTRAAKAEHLPGEDGVLGTADDIVSHTNTTTPFVDQNQTYTSHASHQVFLREYKFNADGEPVSTGRLLDGLEGGLATWGQIKAEAAAKLGIALDDQDALNIPLLRTDPYGEFIRGDNGLPMIVTGLGPDGIPNTADDIVVQGNLTTPVNTMAIGAIRIGHAFLDDIAHNAAPVINGGVLQPDADVLTGNTVASQQGQNTEYDNELLDRHYITGDGRGNENIALTAVHHVFHSEHNRLVDATRMEVLKSGDLAFINEWLATDIATLEGIPADGLPLLNFANTLDWDGERVFQAARFGTEMQYQHLVFEEFARKIQPAIDPFVFNSSTDIDPSIFSEFANVVYRFGHSMLTETVARTNIHDGSADNIGLIQAFLNPVEFTKNSTVSADEATASIVLGMTSEHGNAIDEFITSALRNNLLGLPLDLAAINIARGRDTGMPTLNETREQLYQATGSSFLKPYDSWVDFAANLKNPMSVVNFIAAYGTHETIVAAGNNLQERRNAAMALVFNTEGAPADRLAFLNSTGGETAESVGLNDIDLWVGGLAEQILLFGGMLGSTFAAIFEAQLEALQDGDRFYYLSRTQGLNLLNELENNAFSKLIIANTDLSDPGPDGIRGTGDDVIARHIGVDAFGQYDYVLEVNKSNQLIEDPTGVDPVLEALGLGKVIRDDPRTPQDESAVSGYVASINALVKQYDASGTPTGILIDGSENVIPGITVGDLRENAEHLGIILTDEDLANAPVLKLNPDGTLRFNPTPGATTTASVLNNDFEATSLADGAPGVTTDANGNYTVGAPVGWEINGGSGGLFDPAAIITDQAGPSGNNVVWLRQGATLARNTGESAVAGAVYTLSFDIGDRTDHPWPGGQVRISATDGANTTLLAFQLLPEPSNGMWSNVSISTSAIPTNLAGQELRIEIQQDGNGGANQILVDTISFSSTTEVFYSSDLTPAQMGVAYDPAADPFARDADGNVLRTGQAIVDGPATNETVIDPVGLAQAYTPGSYLRFTGGEHVVLGGTSGNDTLIGSFGDDGIWGDAGDDFIQGGQGVDLILGGSGDDVILDDGDSGNFIKGEDGDDVIANSAGPFDILMGGRGKDVIFVGPDDTEVFGGEGDDFIAGGEGVDFLLGNEGDDWIEGGGGFDTTAGDNSDLFFDSKILGHDVMFAGNDEHDFDAESGDDIMVQGESVMRNEGMFGFDWATFQGNSLDAYADMRIKIFTTEQQDILRNRFDKVEALSGWNGNDQLFGDDRENPINAEEGVGGDTVAANENILFHDGLSQAGVDRIRNLREFLDVLIADRPQLSAEELEEIIAFEDGNILMGGRGNDRIQGNGGNDIISGDHWLHVRISISDPDSGGEIATVTTLRHVFDGISGPAEWAGKSLFELLVERTVKPAQMEIVREILFDADDAATSFDTAIFQGNISEYIIEGAGVGGQNFSDQNGDGFIEVRHLDPLVADGVTLGIDGVDYLKGIERLEFADGVIDAAAGLDEVPVGTPTLQVLVDTDGNAIFQAGLPLRIATNPDGSLAGVTDPDNPNGGVITDFTVTWQLEAAPGTGVFVDAQIGGLTFIPNGNPVTGIDGERVRAVIRFTDANGVRETVVSAASAPLSPATDLTDINGDLVFVGTHSIDMTMAGNPSFGTAFVSQNGQDTITGGAGDDTIQGLSGNDTLNGGAGDDDLLGHGGDDILVGGAGSDIINGGAGNDTAVLDFTVADATFFLTPSGSLEIAAGADEDELIDIEQVEFSDGQILTTRQAENRIANFQRGNGQDNIINGDLDGVVADDTIRGLNGNDTISGGDGRDLLLGDGGSDTLNGDEDDDILAGGRGNDTVNGGAGDDTVFWFTGDGRDSVNGGGGTDTLSINGDEGVAETFRIYTRAAAIAANINPGGPNNEIVITRTVDGAPDSNADRIALVRNIEELEINTRPIGGATVARGDTVQIFGDFTTTSLALNTITIDGASGDDTVDITALQSAHRIVFKSNGGNDTIIGTLRPQDVIELAPGATLADYQTTSMNGMTKMTFGGHSIAFPSTSHPTFADNSSSQGGSGGGGESAPGGSFALTARDLAGLKNLVNGHQAFEDDDDTAGAGGVRELLGRNNNESHPEYGAADEVFIRLTEARYGEYDGTTNNRAINPIFAGLDARTISNVLGHQEADLSPAASGANTFFMAFGQYFDHGLDFLPKNSANGVLAIGGPGTSRAPGVDNPADLTRGEVYTIDENGVPQHLNKASPFVDQNQAYGSNALVGQFLRESDGDQGVGMRLLSGATDPSTPDFNLLPTLRELIAHHWENDTIFVDPSLPGGSVSFRDYFTDYPISDNATGSIFDEATGAYDPDVVASMVSNFMGGGYPLLLDTNPYINLLDHYVAGDGRANENFALTSMHTIWARNHNFHVEMLLEAGFEGTEEEVFQAAKMINEAEYQRVVFTEFADMLIGGIRGEGDHGFNDYNPNADARISHEFASAVYRVGHSLVGQTMTVIGPDGQPRQVELFDAFLNPTSELGAFKPGLPDGYVPQPGYAQLGAGAILAGVATQSAEEVDFNIVDAIRNDLVRINADLFAFNVARGWDVGLGTLNQVRADLKASGDPYIQEAVGFAGNLDPYASWADFQARNGLSDTIMDQMKVAYPDLILSTPEEIAAFIAVNPDIELTDGANGTKIVKGIDRVDLWVGGLAEKHVLGGMVGQTFWVVLHEQFDRLQEGDRFYYLERFDNFDFYDNFIDGQEFSDIIARNTGLTGLPEEIFRANDENDDTADNDDGVGDDTSDEDGDSDTVGEDNNDDTVVDDDDALAPVPPVVSGLAVTGTAAADVMMGGAEADVLSGGDGDDIILGGFGDDTLMGGSGSDLIKGDAGRDMIFGGAGDDVVLGGADNDMIFGDAGDDRMFGDDGDDMLEGGGGFDTVYGGAGNDRFIARQGDGDDIYWGDAGNDTLDYAAITANLTIDLGNGTMQHGSVHSSQSGHDAIFGFENVIGGAGNDEITASSVVNVMDGGGGNDTFVFRTAADADGDRINGFASGDKIDLSGMNGSEGFTLETTVLTGAGQVLVTHLTGDDGEALTRIQGTVSDGAEADFTLEVAGRHLTQSDFIGVA</sequence>
<organism evidence="12 13">
    <name type="scientific">Aurantimonas manganoxydans (strain ATCC BAA-1229 / DSM 21871 / SI85-9A1)</name>
    <dbReference type="NCBI Taxonomy" id="287752"/>
    <lineage>
        <taxon>Bacteria</taxon>
        <taxon>Pseudomonadati</taxon>
        <taxon>Pseudomonadota</taxon>
        <taxon>Alphaproteobacteria</taxon>
        <taxon>Hyphomicrobiales</taxon>
        <taxon>Aurantimonadaceae</taxon>
        <taxon>Aurantimonas</taxon>
    </lineage>
</organism>
<dbReference type="EMBL" id="AAPJ01000001">
    <property type="protein sequence ID" value="EAS51309.1"/>
    <property type="molecule type" value="Genomic_DNA"/>
</dbReference>
<keyword evidence="4" id="KW-0964">Secreted</keyword>
<comment type="caution">
    <text evidence="12">The sequence shown here is derived from an EMBL/GenBank/DDBJ whole genome shotgun (WGS) entry which is preliminary data.</text>
</comment>
<dbReference type="BioCyc" id="AURANTIMONAS:SI859A1_02124-MONOMER"/>
<dbReference type="InterPro" id="IPR003995">
    <property type="entry name" value="RTX_toxin_determinant-A"/>
</dbReference>
<dbReference type="GO" id="GO:0005615">
    <property type="term" value="C:extracellular space"/>
    <property type="evidence" value="ECO:0007669"/>
    <property type="project" value="InterPro"/>
</dbReference>
<dbReference type="InterPro" id="IPR018511">
    <property type="entry name" value="Hemolysin-typ_Ca-bd_CS"/>
</dbReference>
<evidence type="ECO:0000256" key="7">
    <source>
        <dbReference type="ARBA" id="ARBA00023026"/>
    </source>
</evidence>
<dbReference type="PANTHER" id="PTHR11475">
    <property type="entry name" value="OXIDASE/PEROXIDASE"/>
    <property type="match status" value="1"/>
</dbReference>
<comment type="cofactor">
    <cofactor evidence="1">
        <name>Ca(2+)</name>
        <dbReference type="ChEBI" id="CHEBI:29108"/>
    </cofactor>
</comment>
<keyword evidence="7" id="KW-0843">Virulence</keyword>
<dbReference type="GO" id="GO:0004601">
    <property type="term" value="F:peroxidase activity"/>
    <property type="evidence" value="ECO:0007669"/>
    <property type="project" value="UniProtKB-KW"/>
</dbReference>
<dbReference type="Pfam" id="PF00353">
    <property type="entry name" value="HemolysinCabind"/>
    <property type="match status" value="8"/>
</dbReference>
<dbReference type="PRINTS" id="PR00313">
    <property type="entry name" value="CABNDNGRPT"/>
</dbReference>
<dbReference type="InterPro" id="IPR054720">
    <property type="entry name" value="HpiC1"/>
</dbReference>
<keyword evidence="12" id="KW-0560">Oxidoreductase</keyword>
<accession>Q1YMS2</accession>
<dbReference type="GO" id="GO:0090729">
    <property type="term" value="F:toxin activity"/>
    <property type="evidence" value="ECO:0007669"/>
    <property type="project" value="UniProtKB-KW"/>
</dbReference>
<dbReference type="HOGENOM" id="CLU_000493_0_0_5"/>
<dbReference type="GO" id="GO:0020037">
    <property type="term" value="F:heme binding"/>
    <property type="evidence" value="ECO:0007669"/>
    <property type="project" value="InterPro"/>
</dbReference>
<dbReference type="GO" id="GO:0016020">
    <property type="term" value="C:membrane"/>
    <property type="evidence" value="ECO:0007669"/>
    <property type="project" value="UniProtKB-SubCell"/>
</dbReference>
<dbReference type="PRINTS" id="PR01488">
    <property type="entry name" value="RTXTOXINA"/>
</dbReference>
<protein>
    <submittedName>
        <fullName evidence="12">Putative hemolysin-type calcium-binding peroxidase protein</fullName>
    </submittedName>
</protein>
<feature type="region of interest" description="Disordered" evidence="10">
    <location>
        <begin position="2955"/>
        <end position="3001"/>
    </location>
</feature>
<dbReference type="InterPro" id="IPR010255">
    <property type="entry name" value="Haem_peroxidase_sf"/>
</dbReference>
<dbReference type="CDD" id="cd09821">
    <property type="entry name" value="An_peroxidase_bacterial_2"/>
    <property type="match status" value="2"/>
</dbReference>
<dbReference type="SUPFAM" id="SSF48113">
    <property type="entry name" value="Heme-dependent peroxidases"/>
    <property type="match status" value="2"/>
</dbReference>
<dbReference type="GO" id="GO:0005509">
    <property type="term" value="F:calcium ion binding"/>
    <property type="evidence" value="ECO:0007669"/>
    <property type="project" value="InterPro"/>
</dbReference>
<dbReference type="Gene3D" id="1.10.640.10">
    <property type="entry name" value="Haem peroxidase domain superfamily, animal type"/>
    <property type="match status" value="2"/>
</dbReference>
<dbReference type="InterPro" id="IPR001343">
    <property type="entry name" value="Hemolysn_Ca-bd"/>
</dbReference>
<dbReference type="Gene3D" id="2.150.10.10">
    <property type="entry name" value="Serralysin-like metalloprotease, C-terminal"/>
    <property type="match status" value="6"/>
</dbReference>
<dbReference type="PANTHER" id="PTHR11475:SF4">
    <property type="entry name" value="CHORION PEROXIDASE"/>
    <property type="match status" value="1"/>
</dbReference>
<keyword evidence="6" id="KW-0677">Repeat</keyword>
<keyword evidence="5" id="KW-0800">Toxin</keyword>
<dbReference type="Pfam" id="PF03098">
    <property type="entry name" value="An_peroxidase"/>
    <property type="match status" value="5"/>
</dbReference>
<evidence type="ECO:0000313" key="13">
    <source>
        <dbReference type="Proteomes" id="UP000000321"/>
    </source>
</evidence>
<evidence type="ECO:0000256" key="3">
    <source>
        <dbReference type="ARBA" id="ARBA00004613"/>
    </source>
</evidence>
<evidence type="ECO:0000256" key="4">
    <source>
        <dbReference type="ARBA" id="ARBA00022525"/>
    </source>
</evidence>
<dbReference type="RefSeq" id="WP_009209951.1">
    <property type="nucleotide sequence ID" value="NZ_BBWP01000021.1"/>
</dbReference>
<dbReference type="GO" id="GO:0006979">
    <property type="term" value="P:response to oxidative stress"/>
    <property type="evidence" value="ECO:0007669"/>
    <property type="project" value="InterPro"/>
</dbReference>
<feature type="domain" description="Peptidase M10 serralysin C-terminal" evidence="11">
    <location>
        <begin position="3108"/>
        <end position="3294"/>
    </location>
</feature>
<feature type="compositionally biased region" description="Gly residues" evidence="10">
    <location>
        <begin position="2259"/>
        <end position="2268"/>
    </location>
</feature>
<evidence type="ECO:0000256" key="8">
    <source>
        <dbReference type="ARBA" id="ARBA00023136"/>
    </source>
</evidence>
<keyword evidence="13" id="KW-1185">Reference proteome</keyword>
<feature type="compositionally biased region" description="Acidic residues" evidence="10">
    <location>
        <begin position="2958"/>
        <end position="2998"/>
    </location>
</feature>
<evidence type="ECO:0000256" key="6">
    <source>
        <dbReference type="ARBA" id="ARBA00022737"/>
    </source>
</evidence>
<dbReference type="BioCyc" id="MetaCyc:SI859A1_02124-MONOMER"/>
<keyword evidence="8" id="KW-0472">Membrane</keyword>
<dbReference type="InterPro" id="IPR013858">
    <property type="entry name" value="Peptidase_M10B_C"/>
</dbReference>
<dbReference type="PROSITE" id="PS50292">
    <property type="entry name" value="PEROXIDASE_3"/>
    <property type="match status" value="2"/>
</dbReference>
<dbReference type="Pfam" id="PF22825">
    <property type="entry name" value="HpiC1-like"/>
    <property type="match status" value="1"/>
</dbReference>
<evidence type="ECO:0000259" key="11">
    <source>
        <dbReference type="Pfam" id="PF08548"/>
    </source>
</evidence>
<dbReference type="PeroxiBase" id="4174">
    <property type="entry name" value="AUspPxc01"/>
</dbReference>
<feature type="region of interest" description="Disordered" evidence="10">
    <location>
        <begin position="2247"/>
        <end position="2271"/>
    </location>
</feature>
<comment type="subcellular location">
    <subcellularLocation>
        <location evidence="2">Membrane</location>
    </subcellularLocation>
    <subcellularLocation>
        <location evidence="3">Secreted</location>
    </subcellularLocation>
</comment>
<dbReference type="InterPro" id="IPR019791">
    <property type="entry name" value="Haem_peroxidase_animal"/>
</dbReference>
<dbReference type="SUPFAM" id="SSF51120">
    <property type="entry name" value="beta-Roll"/>
    <property type="match status" value="8"/>
</dbReference>
<dbReference type="InterPro" id="IPR011049">
    <property type="entry name" value="Serralysin-like_metalloprot_C"/>
</dbReference>
<dbReference type="PROSITE" id="PS00330">
    <property type="entry name" value="HEMOLYSIN_CALCIUM"/>
    <property type="match status" value="5"/>
</dbReference>
<dbReference type="Proteomes" id="UP000000321">
    <property type="component" value="Unassembled WGS sequence"/>
</dbReference>
<evidence type="ECO:0000256" key="9">
    <source>
        <dbReference type="ARBA" id="ARBA00023180"/>
    </source>
</evidence>
<proteinExistence type="predicted"/>
<dbReference type="InterPro" id="IPR037120">
    <property type="entry name" value="Haem_peroxidase_sf_animal"/>
</dbReference>
<reference evidence="12 13" key="1">
    <citation type="journal article" date="2008" name="Appl. Environ. Microbiol.">
        <title>Genomic insights into Mn(II) oxidation by the marine alphaproteobacterium Aurantimonas sp. strain SI85-9A1.</title>
        <authorList>
            <person name="Dick G.J."/>
            <person name="Podell S."/>
            <person name="Johnson H.A."/>
            <person name="Rivera-Espinoza Y."/>
            <person name="Bernier-Latmani R."/>
            <person name="McCarthy J.K."/>
            <person name="Torpey J.W."/>
            <person name="Clement B.G."/>
            <person name="Gaasterland T."/>
            <person name="Tebo B.M."/>
        </authorList>
    </citation>
    <scope>NUCLEOTIDE SEQUENCE [LARGE SCALE GENOMIC DNA]</scope>
    <source>
        <strain evidence="12 13">SI85-9A1</strain>
    </source>
</reference>
<keyword evidence="12" id="KW-0575">Peroxidase</keyword>
<evidence type="ECO:0000256" key="5">
    <source>
        <dbReference type="ARBA" id="ARBA00022656"/>
    </source>
</evidence>
<gene>
    <name evidence="12" type="ORF">SI859A1_02124</name>
</gene>
<evidence type="ECO:0000256" key="1">
    <source>
        <dbReference type="ARBA" id="ARBA00001913"/>
    </source>
</evidence>
<evidence type="ECO:0000256" key="2">
    <source>
        <dbReference type="ARBA" id="ARBA00004370"/>
    </source>
</evidence>